<dbReference type="AlphaFoldDB" id="A0AAV5MC54"/>
<organism evidence="2 3">
    <name type="scientific">Rubroshorea leprosula</name>
    <dbReference type="NCBI Taxonomy" id="152421"/>
    <lineage>
        <taxon>Eukaryota</taxon>
        <taxon>Viridiplantae</taxon>
        <taxon>Streptophyta</taxon>
        <taxon>Embryophyta</taxon>
        <taxon>Tracheophyta</taxon>
        <taxon>Spermatophyta</taxon>
        <taxon>Magnoliopsida</taxon>
        <taxon>eudicotyledons</taxon>
        <taxon>Gunneridae</taxon>
        <taxon>Pentapetalae</taxon>
        <taxon>rosids</taxon>
        <taxon>malvids</taxon>
        <taxon>Malvales</taxon>
        <taxon>Dipterocarpaceae</taxon>
        <taxon>Rubroshorea</taxon>
    </lineage>
</organism>
<dbReference type="EMBL" id="BPVZ01000226">
    <property type="protein sequence ID" value="GKV47360.1"/>
    <property type="molecule type" value="Genomic_DNA"/>
</dbReference>
<feature type="compositionally biased region" description="Low complexity" evidence="1">
    <location>
        <begin position="1"/>
        <end position="10"/>
    </location>
</feature>
<evidence type="ECO:0000313" key="2">
    <source>
        <dbReference type="EMBL" id="GKV47360.1"/>
    </source>
</evidence>
<evidence type="ECO:0000256" key="1">
    <source>
        <dbReference type="SAM" id="MobiDB-lite"/>
    </source>
</evidence>
<evidence type="ECO:0000313" key="3">
    <source>
        <dbReference type="Proteomes" id="UP001054252"/>
    </source>
</evidence>
<feature type="region of interest" description="Disordered" evidence="1">
    <location>
        <begin position="35"/>
        <end position="62"/>
    </location>
</feature>
<comment type="caution">
    <text evidence="2">The sequence shown here is derived from an EMBL/GenBank/DDBJ whole genome shotgun (WGS) entry which is preliminary data.</text>
</comment>
<accession>A0AAV5MC54</accession>
<protein>
    <submittedName>
        <fullName evidence="2">Uncharacterized protein</fullName>
    </submittedName>
</protein>
<sequence length="76" mass="8542">MKNNKSQQKIIIKRNQKQQNPNGELQFAEVLWSGSPKKAGRQRGWAEKSKAGRRLSSSAAGKQQRRVLGFWAAGFS</sequence>
<name>A0AAV5MC54_9ROSI</name>
<feature type="region of interest" description="Disordered" evidence="1">
    <location>
        <begin position="1"/>
        <end position="23"/>
    </location>
</feature>
<reference evidence="2 3" key="1">
    <citation type="journal article" date="2021" name="Commun. Biol.">
        <title>The genome of Shorea leprosula (Dipterocarpaceae) highlights the ecological relevance of drought in aseasonal tropical rainforests.</title>
        <authorList>
            <person name="Ng K.K.S."/>
            <person name="Kobayashi M.J."/>
            <person name="Fawcett J.A."/>
            <person name="Hatakeyama M."/>
            <person name="Paape T."/>
            <person name="Ng C.H."/>
            <person name="Ang C.C."/>
            <person name="Tnah L.H."/>
            <person name="Lee C.T."/>
            <person name="Nishiyama T."/>
            <person name="Sese J."/>
            <person name="O'Brien M.J."/>
            <person name="Copetti D."/>
            <person name="Mohd Noor M.I."/>
            <person name="Ong R.C."/>
            <person name="Putra M."/>
            <person name="Sireger I.Z."/>
            <person name="Indrioko S."/>
            <person name="Kosugi Y."/>
            <person name="Izuno A."/>
            <person name="Isagi Y."/>
            <person name="Lee S.L."/>
            <person name="Shimizu K.K."/>
        </authorList>
    </citation>
    <scope>NUCLEOTIDE SEQUENCE [LARGE SCALE GENOMIC DNA]</scope>
    <source>
        <strain evidence="2">214</strain>
    </source>
</reference>
<dbReference type="Proteomes" id="UP001054252">
    <property type="component" value="Unassembled WGS sequence"/>
</dbReference>
<keyword evidence="3" id="KW-1185">Reference proteome</keyword>
<gene>
    <name evidence="2" type="ORF">SLEP1_g54266</name>
</gene>
<proteinExistence type="predicted"/>